<dbReference type="PANTHER" id="PTHR21646">
    <property type="entry name" value="UBIQUITIN CARBOXYL-TERMINAL HYDROLASE"/>
    <property type="match status" value="1"/>
</dbReference>
<dbReference type="InterPro" id="IPR001607">
    <property type="entry name" value="Znf_UBP"/>
</dbReference>
<dbReference type="GO" id="GO:0016579">
    <property type="term" value="P:protein deubiquitination"/>
    <property type="evidence" value="ECO:0007669"/>
    <property type="project" value="InterPro"/>
</dbReference>
<keyword evidence="9" id="KW-0862">Zinc</keyword>
<evidence type="ECO:0000256" key="8">
    <source>
        <dbReference type="ARBA" id="ARBA00022807"/>
    </source>
</evidence>
<evidence type="ECO:0000256" key="4">
    <source>
        <dbReference type="ARBA" id="ARBA00022723"/>
    </source>
</evidence>
<evidence type="ECO:0000256" key="2">
    <source>
        <dbReference type="ARBA" id="ARBA00004123"/>
    </source>
</evidence>
<dbReference type="PANTHER" id="PTHR21646:SF33">
    <property type="entry name" value="UBIQUITIN CARBOXYL-TERMINAL HYDROLASE 22"/>
    <property type="match status" value="1"/>
</dbReference>
<dbReference type="GO" id="GO:0008270">
    <property type="term" value="F:zinc ion binding"/>
    <property type="evidence" value="ECO:0007669"/>
    <property type="project" value="UniProtKB-KW"/>
</dbReference>
<dbReference type="GO" id="GO:0006508">
    <property type="term" value="P:proteolysis"/>
    <property type="evidence" value="ECO:0007669"/>
    <property type="project" value="UniProtKB-KW"/>
</dbReference>
<dbReference type="InterPro" id="IPR001394">
    <property type="entry name" value="Peptidase_C19_UCH"/>
</dbReference>
<dbReference type="PROSITE" id="PS00973">
    <property type="entry name" value="USP_2"/>
    <property type="match status" value="1"/>
</dbReference>
<dbReference type="InterPro" id="IPR018200">
    <property type="entry name" value="USP_CS"/>
</dbReference>
<feature type="compositionally biased region" description="Acidic residues" evidence="15">
    <location>
        <begin position="460"/>
        <end position="474"/>
    </location>
</feature>
<feature type="region of interest" description="Disordered" evidence="15">
    <location>
        <begin position="905"/>
        <end position="932"/>
    </location>
</feature>
<comment type="catalytic activity">
    <reaction evidence="1 14">
        <text>Thiol-dependent hydrolysis of ester, thioester, amide, peptide and isopeptide bonds formed by the C-terminal Gly of ubiquitin (a 76-residue protein attached to proteins as an intracellular targeting signal).</text>
        <dbReference type="EC" id="3.4.19.12"/>
    </reaction>
</comment>
<evidence type="ECO:0000256" key="15">
    <source>
        <dbReference type="SAM" id="MobiDB-lite"/>
    </source>
</evidence>
<keyword evidence="12" id="KW-0539">Nucleus</keyword>
<dbReference type="GO" id="GO:0005634">
    <property type="term" value="C:nucleus"/>
    <property type="evidence" value="ECO:0007669"/>
    <property type="project" value="UniProtKB-SubCell"/>
</dbReference>
<dbReference type="Gene3D" id="3.30.40.10">
    <property type="entry name" value="Zinc/RING finger domain, C3HC4 (zinc finger)"/>
    <property type="match status" value="1"/>
</dbReference>
<keyword evidence="4" id="KW-0479">Metal-binding</keyword>
<evidence type="ECO:0000313" key="17">
    <source>
        <dbReference type="EMBL" id="KAG9673811.1"/>
    </source>
</evidence>
<dbReference type="Pfam" id="PF00443">
    <property type="entry name" value="UCH"/>
    <property type="match status" value="1"/>
</dbReference>
<reference evidence="17" key="2">
    <citation type="submission" date="2021-08" db="EMBL/GenBank/DDBJ databases">
        <authorList>
            <person name="Gostincar C."/>
            <person name="Sun X."/>
            <person name="Song Z."/>
            <person name="Gunde-Cimerman N."/>
        </authorList>
    </citation>
    <scope>NUCLEOTIDE SEQUENCE</scope>
    <source>
        <strain evidence="17">EXF-9911</strain>
    </source>
</reference>
<reference evidence="17" key="1">
    <citation type="journal article" date="2021" name="J Fungi (Basel)">
        <title>Virulence traits and population genomics of the black yeast Aureobasidium melanogenum.</title>
        <authorList>
            <person name="Cernosa A."/>
            <person name="Sun X."/>
            <person name="Gostincar C."/>
            <person name="Fang C."/>
            <person name="Gunde-Cimerman N."/>
            <person name="Song Z."/>
        </authorList>
    </citation>
    <scope>NUCLEOTIDE SEQUENCE</scope>
    <source>
        <strain evidence="17">EXF-9911</strain>
    </source>
</reference>
<dbReference type="Gene3D" id="3.90.70.10">
    <property type="entry name" value="Cysteine proteinases"/>
    <property type="match status" value="1"/>
</dbReference>
<evidence type="ECO:0000256" key="7">
    <source>
        <dbReference type="ARBA" id="ARBA00022801"/>
    </source>
</evidence>
<dbReference type="SUPFAM" id="SSF54001">
    <property type="entry name" value="Cysteine proteinases"/>
    <property type="match status" value="1"/>
</dbReference>
<dbReference type="SUPFAM" id="SSF57850">
    <property type="entry name" value="RING/U-box"/>
    <property type="match status" value="1"/>
</dbReference>
<keyword evidence="6 14" id="KW-0833">Ubl conjugation pathway</keyword>
<accession>A0A9P8E2D8</accession>
<dbReference type="InterPro" id="IPR050185">
    <property type="entry name" value="Ub_carboxyl-term_hydrolase"/>
</dbReference>
<dbReference type="PROSITE" id="PS50235">
    <property type="entry name" value="USP_3"/>
    <property type="match status" value="1"/>
</dbReference>
<comment type="caution">
    <text evidence="17">The sequence shown here is derived from an EMBL/GenBank/DDBJ whole genome shotgun (WGS) entry which is preliminary data.</text>
</comment>
<evidence type="ECO:0000256" key="5">
    <source>
        <dbReference type="ARBA" id="ARBA00022771"/>
    </source>
</evidence>
<evidence type="ECO:0000256" key="3">
    <source>
        <dbReference type="ARBA" id="ARBA00022670"/>
    </source>
</evidence>
<evidence type="ECO:0000256" key="11">
    <source>
        <dbReference type="ARBA" id="ARBA00023163"/>
    </source>
</evidence>
<evidence type="ECO:0000256" key="1">
    <source>
        <dbReference type="ARBA" id="ARBA00000707"/>
    </source>
</evidence>
<feature type="region of interest" description="Disordered" evidence="15">
    <location>
        <begin position="460"/>
        <end position="484"/>
    </location>
</feature>
<keyword evidence="11" id="KW-0804">Transcription</keyword>
<dbReference type="InterPro" id="IPR028889">
    <property type="entry name" value="USP"/>
</dbReference>
<comment type="similarity">
    <text evidence="13">Belongs to the peptidase C19 family. UBP8 subfamily.</text>
</comment>
<dbReference type="GO" id="GO:0004843">
    <property type="term" value="F:cysteine-type deubiquitinase activity"/>
    <property type="evidence" value="ECO:0007669"/>
    <property type="project" value="UniProtKB-UniRule"/>
</dbReference>
<keyword evidence="8 14" id="KW-0788">Thiol protease</keyword>
<organism evidence="17 18">
    <name type="scientific">Aureobasidium melanogenum</name>
    <name type="common">Aureobasidium pullulans var. melanogenum</name>
    <dbReference type="NCBI Taxonomy" id="46634"/>
    <lineage>
        <taxon>Eukaryota</taxon>
        <taxon>Fungi</taxon>
        <taxon>Dikarya</taxon>
        <taxon>Ascomycota</taxon>
        <taxon>Pezizomycotina</taxon>
        <taxon>Dothideomycetes</taxon>
        <taxon>Dothideomycetidae</taxon>
        <taxon>Dothideales</taxon>
        <taxon>Saccotheciaceae</taxon>
        <taxon>Aureobasidium</taxon>
    </lineage>
</organism>
<dbReference type="OrthoDB" id="289038at2759"/>
<feature type="non-terminal residue" evidence="17">
    <location>
        <position position="1"/>
    </location>
</feature>
<dbReference type="Proteomes" id="UP000779574">
    <property type="component" value="Unassembled WGS sequence"/>
</dbReference>
<name>A0A9P8E2D8_AURME</name>
<keyword evidence="5" id="KW-0863">Zinc-finger</keyword>
<evidence type="ECO:0000259" key="16">
    <source>
        <dbReference type="PROSITE" id="PS50235"/>
    </source>
</evidence>
<evidence type="ECO:0000256" key="6">
    <source>
        <dbReference type="ARBA" id="ARBA00022786"/>
    </source>
</evidence>
<feature type="region of interest" description="Disordered" evidence="15">
    <location>
        <begin position="89"/>
        <end position="141"/>
    </location>
</feature>
<dbReference type="InterPro" id="IPR038765">
    <property type="entry name" value="Papain-like_cys_pep_sf"/>
</dbReference>
<sequence length="996" mass="110129">MPCRLQPYIWISDDTLATAYRRFANTCLVNHSHTNTRRHGSNVPGPMEARRRLARRRMAGLSMAIPSPGLMPDFGALFGSGGVDMTSLWAPPTTAQSRAPNLPDYAAPAPPTSRSTPTPQESCASRAVSAPPKSPQSDPERSFQEYLNLLASCRTLDSLARAHTSMHSDSDVSETFSRAALRALLYQSTPDQILAFLQSDLDHVDAFNCHAYLTHLFANNGRPAVVLDCLRLVCDKIALSTMPVKELSDILDMLEAAAGVDGQLLLEANAMLHQSLVDAFAPKAPPEHLNTRLLKNALSLPPSPDVSKLIAAALPLSGRSKVMGRYLQKAIMTRTTRLGPSDELIPILNCIPSEKFDRVIFLATQKFVKVLSDHTVDRNECIKRLICWLDDLLLFRPSIFKPDSSCALLLYPFLASRFTIAELGPHLSFFPPADAAITVLQNWIKPSILEVPDPDLLESEISDFPDPDPLESETSDLTSDTKPATEPFIMENKSQSPVLTKKHSLADIRFPSPGSVSTHGCEHVKGQLEASQPDLIKRYTTLMQTVHKKGAIGPHLSKSSAISLRPTYLCLECSSVFSSEQRGQHDKKHILCVESSKGNVYCRECDDFVYDNALEEIRTQQGKKRKHTVFMSDVDSKILAANAAPTPCRAKGLRGLYNMGQTCFMSVVLQSLIHNPFIRAFYLSVGHRSLDCEREACTSCALDDIITEFHSTEKAEGYGAVAMLQGSWKGGGNLAGYQQQDAHEYLQFILNSLHTTNLEEDEKEEKAEDCNCVIHRAFCGLMRSTVVCSKCKNVTTALDPFMDLSLDLKSSGPKKKKNEAPVAPQAIDLTDCLDRFTSPETLPASDYRCRECDSQQTATKRLALSRLPPVLPIHLKRFSHSKTSSTSIKLDAKVHFPTILDLQPYVGRPRSKKGSNETNGAKNGDAEKSASPRPLYELSSVIVHKGKMDSGHYVSYAREGDEWFLFDDSKVVLVEEKEVLAAEAYMLFYIVQEIEV</sequence>
<gene>
    <name evidence="17" type="ORF">KCU76_g16429</name>
</gene>
<dbReference type="AlphaFoldDB" id="A0A9P8E2D8"/>
<evidence type="ECO:0000256" key="12">
    <source>
        <dbReference type="ARBA" id="ARBA00023242"/>
    </source>
</evidence>
<dbReference type="Pfam" id="PF02148">
    <property type="entry name" value="zf-UBP"/>
    <property type="match status" value="1"/>
</dbReference>
<comment type="subcellular location">
    <subcellularLocation>
        <location evidence="2">Nucleus</location>
    </subcellularLocation>
</comment>
<evidence type="ECO:0000256" key="14">
    <source>
        <dbReference type="RuleBase" id="RU366025"/>
    </source>
</evidence>
<dbReference type="PROSITE" id="PS00972">
    <property type="entry name" value="USP_1"/>
    <property type="match status" value="1"/>
</dbReference>
<keyword evidence="3 14" id="KW-0645">Protease</keyword>
<dbReference type="EMBL" id="JAHFXF010001176">
    <property type="protein sequence ID" value="KAG9673811.1"/>
    <property type="molecule type" value="Genomic_DNA"/>
</dbReference>
<evidence type="ECO:0000256" key="13">
    <source>
        <dbReference type="ARBA" id="ARBA00038490"/>
    </source>
</evidence>
<proteinExistence type="inferred from homology"/>
<dbReference type="InterPro" id="IPR013083">
    <property type="entry name" value="Znf_RING/FYVE/PHD"/>
</dbReference>
<dbReference type="EC" id="3.4.19.12" evidence="14"/>
<feature type="domain" description="USP" evidence="16">
    <location>
        <begin position="654"/>
        <end position="992"/>
    </location>
</feature>
<keyword evidence="10" id="KW-0805">Transcription regulation</keyword>
<evidence type="ECO:0000256" key="10">
    <source>
        <dbReference type="ARBA" id="ARBA00023015"/>
    </source>
</evidence>
<evidence type="ECO:0000256" key="9">
    <source>
        <dbReference type="ARBA" id="ARBA00022833"/>
    </source>
</evidence>
<keyword evidence="7 14" id="KW-0378">Hydrolase</keyword>
<protein>
    <recommendedName>
        <fullName evidence="14">Ubiquitin carboxyl-terminal hydrolase</fullName>
        <ecNumber evidence="14">3.4.19.12</ecNumber>
    </recommendedName>
</protein>
<evidence type="ECO:0000313" key="18">
    <source>
        <dbReference type="Proteomes" id="UP000779574"/>
    </source>
</evidence>